<reference evidence="2 3" key="1">
    <citation type="journal article" date="2013" name="BMC Genomics">
        <title>Genomics-driven discovery of the pneumocandin biosynthetic gene cluster in the fungus Glarea lozoyensis.</title>
        <authorList>
            <person name="Chen L."/>
            <person name="Yue Q."/>
            <person name="Zhang X."/>
            <person name="Xiang M."/>
            <person name="Wang C."/>
            <person name="Li S."/>
            <person name="Che Y."/>
            <person name="Ortiz-Lopez F.J."/>
            <person name="Bills G.F."/>
            <person name="Liu X."/>
            <person name="An Z."/>
        </authorList>
    </citation>
    <scope>NUCLEOTIDE SEQUENCE [LARGE SCALE GENOMIC DNA]</scope>
    <source>
        <strain evidence="3">ATCC 20868 / MF5171</strain>
    </source>
</reference>
<organism evidence="2 3">
    <name type="scientific">Glarea lozoyensis (strain ATCC 20868 / MF5171)</name>
    <dbReference type="NCBI Taxonomy" id="1116229"/>
    <lineage>
        <taxon>Eukaryota</taxon>
        <taxon>Fungi</taxon>
        <taxon>Dikarya</taxon>
        <taxon>Ascomycota</taxon>
        <taxon>Pezizomycotina</taxon>
        <taxon>Leotiomycetes</taxon>
        <taxon>Helotiales</taxon>
        <taxon>Helotiaceae</taxon>
        <taxon>Glarea</taxon>
    </lineage>
</organism>
<keyword evidence="3" id="KW-1185">Reference proteome</keyword>
<dbReference type="RefSeq" id="XP_008078970.1">
    <property type="nucleotide sequence ID" value="XM_008080779.1"/>
</dbReference>
<dbReference type="KEGG" id="glz:GLAREA_06831"/>
<evidence type="ECO:0000313" key="3">
    <source>
        <dbReference type="Proteomes" id="UP000016922"/>
    </source>
</evidence>
<dbReference type="HOGENOM" id="CLU_1180314_0_0_1"/>
<protein>
    <submittedName>
        <fullName evidence="2">Uncharacterized protein</fullName>
    </submittedName>
</protein>
<dbReference type="Proteomes" id="UP000016922">
    <property type="component" value="Unassembled WGS sequence"/>
</dbReference>
<feature type="compositionally biased region" description="Basic and acidic residues" evidence="1">
    <location>
        <begin position="118"/>
        <end position="149"/>
    </location>
</feature>
<dbReference type="GeneID" id="19465884"/>
<feature type="region of interest" description="Disordered" evidence="1">
    <location>
        <begin position="107"/>
        <end position="149"/>
    </location>
</feature>
<feature type="compositionally biased region" description="Polar residues" evidence="1">
    <location>
        <begin position="47"/>
        <end position="64"/>
    </location>
</feature>
<proteinExistence type="predicted"/>
<accession>S3E642</accession>
<name>S3E642_GLAL2</name>
<sequence>MSDQNTYQQRFDGKFNRSLATKADSETKNNQQRFTGNLNRSFEVGRNQESGHNNNTRGEGSSSLMVHPLSNNRRESSRSLASDAEPIEEKIHDTVYHDMGTLNSAAPVDIIPNQRPPGGKELKSSKLKEQSTKRLLEDNPEHMTQEYELREWAEDYDNRAQSERELQNRLAIDDPKAILVDAKIKRDNASRKEKRAADEKAAEADTRTMPPPPRPVQDNDTGNGNGKGKGKGRAK</sequence>
<feature type="region of interest" description="Disordered" evidence="1">
    <location>
        <begin position="1"/>
        <end position="84"/>
    </location>
</feature>
<evidence type="ECO:0000313" key="2">
    <source>
        <dbReference type="EMBL" id="EPE33818.1"/>
    </source>
</evidence>
<dbReference type="EMBL" id="KE145357">
    <property type="protein sequence ID" value="EPE33818.1"/>
    <property type="molecule type" value="Genomic_DNA"/>
</dbReference>
<evidence type="ECO:0000256" key="1">
    <source>
        <dbReference type="SAM" id="MobiDB-lite"/>
    </source>
</evidence>
<feature type="compositionally biased region" description="Basic and acidic residues" evidence="1">
    <location>
        <begin position="162"/>
        <end position="206"/>
    </location>
</feature>
<feature type="compositionally biased region" description="Polar residues" evidence="1">
    <location>
        <begin position="28"/>
        <end position="40"/>
    </location>
</feature>
<feature type="region of interest" description="Disordered" evidence="1">
    <location>
        <begin position="162"/>
        <end position="235"/>
    </location>
</feature>
<gene>
    <name evidence="2" type="ORF">GLAREA_06831</name>
</gene>
<dbReference type="AlphaFoldDB" id="S3E642"/>